<evidence type="ECO:0000313" key="1">
    <source>
        <dbReference type="EMBL" id="MEI5908517.1"/>
    </source>
</evidence>
<comment type="caution">
    <text evidence="1">The sequence shown here is derived from an EMBL/GenBank/DDBJ whole genome shotgun (WGS) entry which is preliminary data.</text>
</comment>
<proteinExistence type="predicted"/>
<evidence type="ECO:0000313" key="2">
    <source>
        <dbReference type="Proteomes" id="UP001312865"/>
    </source>
</evidence>
<reference evidence="1 2" key="1">
    <citation type="journal article" date="2018" name="J. Microbiol.">
        <title>Bacillus spongiae sp. nov., isolated from sponge of Jeju Island.</title>
        <authorList>
            <person name="Lee G.E."/>
            <person name="Im W.T."/>
            <person name="Park J.S."/>
        </authorList>
    </citation>
    <scope>NUCLEOTIDE SEQUENCE [LARGE SCALE GENOMIC DNA]</scope>
    <source>
        <strain evidence="1 2">135PIL107-10</strain>
    </source>
</reference>
<keyword evidence="2" id="KW-1185">Reference proteome</keyword>
<dbReference type="RefSeq" id="WP_336587965.1">
    <property type="nucleotide sequence ID" value="NZ_JBBAXC010000013.1"/>
</dbReference>
<protein>
    <submittedName>
        <fullName evidence="1">Uncharacterized protein</fullName>
    </submittedName>
</protein>
<dbReference type="EMBL" id="JBBAXC010000013">
    <property type="protein sequence ID" value="MEI5908517.1"/>
    <property type="molecule type" value="Genomic_DNA"/>
</dbReference>
<dbReference type="Proteomes" id="UP001312865">
    <property type="component" value="Unassembled WGS sequence"/>
</dbReference>
<accession>A0ABU8HH77</accession>
<organism evidence="1 2">
    <name type="scientific">Bacillus spongiae</name>
    <dbReference type="NCBI Taxonomy" id="2683610"/>
    <lineage>
        <taxon>Bacteria</taxon>
        <taxon>Bacillati</taxon>
        <taxon>Bacillota</taxon>
        <taxon>Bacilli</taxon>
        <taxon>Bacillales</taxon>
        <taxon>Bacillaceae</taxon>
        <taxon>Bacillus</taxon>
    </lineage>
</organism>
<name>A0ABU8HH77_9BACI</name>
<gene>
    <name evidence="1" type="ORF">WAK64_15830</name>
</gene>
<sequence>MFKQLSSNLSVNIDELDGHLPFIVSGFLIFYQSSIYPVND</sequence>